<dbReference type="InterPro" id="IPR050059">
    <property type="entry name" value="ATP_synthase_B_chain"/>
</dbReference>
<comment type="similarity">
    <text evidence="1 13 14">Belongs to the ATPase B chain family.</text>
</comment>
<gene>
    <name evidence="13 16" type="primary">atpF</name>
    <name evidence="16" type="ORF">bsdE14_01630</name>
</gene>
<reference evidence="16 17" key="1">
    <citation type="journal article" date="2024" name="Int. J. Syst. Evol. Microbiol.">
        <title>Clostridium omnivorum sp. nov., isolated from anoxic soil under the treatment of reductive soil disinfestation.</title>
        <authorList>
            <person name="Ueki A."/>
            <person name="Tonouchi A."/>
            <person name="Kaku N."/>
            <person name="Honma S."/>
            <person name="Ueki K."/>
        </authorList>
    </citation>
    <scope>NUCLEOTIDE SEQUENCE [LARGE SCALE GENOMIC DNA]</scope>
    <source>
        <strain evidence="16 17">E14</strain>
    </source>
</reference>
<feature type="transmembrane region" description="Helical" evidence="13">
    <location>
        <begin position="6"/>
        <end position="27"/>
    </location>
</feature>
<name>A0ABQ5N0L9_9CLOT</name>
<evidence type="ECO:0000256" key="3">
    <source>
        <dbReference type="ARBA" id="ARBA00022475"/>
    </source>
</evidence>
<dbReference type="Pfam" id="PF00430">
    <property type="entry name" value="ATP-synt_B"/>
    <property type="match status" value="1"/>
</dbReference>
<evidence type="ECO:0000256" key="6">
    <source>
        <dbReference type="ARBA" id="ARBA00022781"/>
    </source>
</evidence>
<evidence type="ECO:0000256" key="5">
    <source>
        <dbReference type="ARBA" id="ARBA00022692"/>
    </source>
</evidence>
<keyword evidence="7 13" id="KW-1133">Transmembrane helix</keyword>
<protein>
    <recommendedName>
        <fullName evidence="13">ATP synthase subunit b</fullName>
    </recommendedName>
    <alternativeName>
        <fullName evidence="13">ATP synthase F(0) sector subunit b</fullName>
    </alternativeName>
    <alternativeName>
        <fullName evidence="13">ATPase subunit I</fullName>
    </alternativeName>
    <alternativeName>
        <fullName evidence="13">F-type ATPase subunit b</fullName>
        <shortName evidence="13">F-ATPase subunit b</shortName>
    </alternativeName>
</protein>
<keyword evidence="2 13" id="KW-0813">Transport</keyword>
<evidence type="ECO:0000256" key="8">
    <source>
        <dbReference type="ARBA" id="ARBA00023065"/>
    </source>
</evidence>
<keyword evidence="5 13" id="KW-0812">Transmembrane</keyword>
<evidence type="ECO:0000256" key="14">
    <source>
        <dbReference type="RuleBase" id="RU003848"/>
    </source>
</evidence>
<feature type="coiled-coil region" evidence="15">
    <location>
        <begin position="92"/>
        <end position="127"/>
    </location>
</feature>
<dbReference type="HAMAP" id="MF_01398">
    <property type="entry name" value="ATP_synth_b_bprime"/>
    <property type="match status" value="1"/>
</dbReference>
<keyword evidence="10 13" id="KW-0066">ATP synthesis</keyword>
<keyword evidence="4 13" id="KW-0138">CF(0)</keyword>
<evidence type="ECO:0000256" key="4">
    <source>
        <dbReference type="ARBA" id="ARBA00022547"/>
    </source>
</evidence>
<comment type="function">
    <text evidence="11 13">F(1)F(0) ATP synthase produces ATP from ADP in the presence of a proton or sodium gradient. F-type ATPases consist of two structural domains, F(1) containing the extramembraneous catalytic core and F(0) containing the membrane proton channel, linked together by a central stalk and a peripheral stalk. During catalysis, ATP synthesis in the catalytic domain of F(1) is coupled via a rotary mechanism of the central stalk subunits to proton translocation.</text>
</comment>
<evidence type="ECO:0000313" key="16">
    <source>
        <dbReference type="EMBL" id="GLC28753.1"/>
    </source>
</evidence>
<keyword evidence="9 13" id="KW-0472">Membrane</keyword>
<keyword evidence="8 13" id="KW-0406">Ion transport</keyword>
<dbReference type="InterPro" id="IPR005864">
    <property type="entry name" value="ATP_synth_F0_bsu_bac"/>
</dbReference>
<organism evidence="16 17">
    <name type="scientific">Clostridium omnivorum</name>
    <dbReference type="NCBI Taxonomy" id="1604902"/>
    <lineage>
        <taxon>Bacteria</taxon>
        <taxon>Bacillati</taxon>
        <taxon>Bacillota</taxon>
        <taxon>Clostridia</taxon>
        <taxon>Eubacteriales</taxon>
        <taxon>Clostridiaceae</taxon>
        <taxon>Clostridium</taxon>
    </lineage>
</organism>
<evidence type="ECO:0000256" key="10">
    <source>
        <dbReference type="ARBA" id="ARBA00023310"/>
    </source>
</evidence>
<dbReference type="SUPFAM" id="SSF81573">
    <property type="entry name" value="F1F0 ATP synthase subunit B, membrane domain"/>
    <property type="match status" value="1"/>
</dbReference>
<sequence>MEINYLTVVATMINFIILVLIVTKFLFKPVNNVITVRENEISDRIQKSEDDEKKAELLRVQREKELKDAKSEGKGIVEEFKHKAEKVSEDIIGDAKSEADQLMERAKKETEREKQKAEEEIKAQAIELAIMLSSKALETTIDEAQHRRLIEDFIAKVGI</sequence>
<dbReference type="CDD" id="cd06503">
    <property type="entry name" value="ATP-synt_Fo_b"/>
    <property type="match status" value="1"/>
</dbReference>
<dbReference type="Proteomes" id="UP001208567">
    <property type="component" value="Unassembled WGS sequence"/>
</dbReference>
<evidence type="ECO:0000313" key="17">
    <source>
        <dbReference type="Proteomes" id="UP001208567"/>
    </source>
</evidence>
<dbReference type="RefSeq" id="WP_264848020.1">
    <property type="nucleotide sequence ID" value="NZ_BRXR01000001.1"/>
</dbReference>
<keyword evidence="3 13" id="KW-1003">Cell membrane</keyword>
<dbReference type="InterPro" id="IPR028987">
    <property type="entry name" value="ATP_synth_B-like_membr_sf"/>
</dbReference>
<dbReference type="Gene3D" id="1.20.5.620">
    <property type="entry name" value="F1F0 ATP synthase subunit B, membrane domain"/>
    <property type="match status" value="1"/>
</dbReference>
<evidence type="ECO:0000256" key="7">
    <source>
        <dbReference type="ARBA" id="ARBA00022989"/>
    </source>
</evidence>
<dbReference type="PANTHER" id="PTHR33445">
    <property type="entry name" value="ATP SYNTHASE SUBUNIT B', CHLOROPLASTIC"/>
    <property type="match status" value="1"/>
</dbReference>
<dbReference type="EMBL" id="BRXR01000001">
    <property type="protein sequence ID" value="GLC28753.1"/>
    <property type="molecule type" value="Genomic_DNA"/>
</dbReference>
<evidence type="ECO:0000256" key="15">
    <source>
        <dbReference type="SAM" id="Coils"/>
    </source>
</evidence>
<dbReference type="InterPro" id="IPR002146">
    <property type="entry name" value="ATP_synth_b/b'su_bac/chlpt"/>
</dbReference>
<dbReference type="NCBIfam" id="NF009992">
    <property type="entry name" value="PRK13461.1"/>
    <property type="match status" value="1"/>
</dbReference>
<evidence type="ECO:0000256" key="1">
    <source>
        <dbReference type="ARBA" id="ARBA00005513"/>
    </source>
</evidence>
<evidence type="ECO:0000256" key="11">
    <source>
        <dbReference type="ARBA" id="ARBA00025198"/>
    </source>
</evidence>
<evidence type="ECO:0000256" key="9">
    <source>
        <dbReference type="ARBA" id="ARBA00023136"/>
    </source>
</evidence>
<comment type="subcellular location">
    <subcellularLocation>
        <location evidence="13">Cell membrane</location>
        <topology evidence="13">Single-pass membrane protein</topology>
    </subcellularLocation>
    <subcellularLocation>
        <location evidence="12">Endomembrane system</location>
        <topology evidence="12">Single-pass membrane protein</topology>
    </subcellularLocation>
</comment>
<dbReference type="NCBIfam" id="TIGR01144">
    <property type="entry name" value="ATP_synt_b"/>
    <property type="match status" value="1"/>
</dbReference>
<keyword evidence="15" id="KW-0175">Coiled coil</keyword>
<comment type="subunit">
    <text evidence="13">F-type ATPases have 2 components, F(1) - the catalytic core - and F(0) - the membrane proton channel. F(1) has five subunits: alpha(3), beta(3), gamma(1), delta(1), epsilon(1). F(0) has three main subunits: a(1), b(2) and c(10-14). The alpha and beta chains form an alternating ring which encloses part of the gamma chain. F(1) is attached to F(0) by a central stalk formed by the gamma and epsilon chains, while a peripheral stalk is formed by the delta and b chains.</text>
</comment>
<accession>A0ABQ5N0L9</accession>
<evidence type="ECO:0000256" key="2">
    <source>
        <dbReference type="ARBA" id="ARBA00022448"/>
    </source>
</evidence>
<keyword evidence="6 13" id="KW-0375">Hydrogen ion transport</keyword>
<comment type="function">
    <text evidence="13">Component of the F(0) channel, it forms part of the peripheral stalk, linking F(1) to F(0).</text>
</comment>
<comment type="caution">
    <text evidence="16">The sequence shown here is derived from an EMBL/GenBank/DDBJ whole genome shotgun (WGS) entry which is preliminary data.</text>
</comment>
<keyword evidence="17" id="KW-1185">Reference proteome</keyword>
<dbReference type="PANTHER" id="PTHR33445:SF1">
    <property type="entry name" value="ATP SYNTHASE SUBUNIT B"/>
    <property type="match status" value="1"/>
</dbReference>
<evidence type="ECO:0000256" key="12">
    <source>
        <dbReference type="ARBA" id="ARBA00037847"/>
    </source>
</evidence>
<evidence type="ECO:0000256" key="13">
    <source>
        <dbReference type="HAMAP-Rule" id="MF_01398"/>
    </source>
</evidence>
<proteinExistence type="inferred from homology"/>